<evidence type="ECO:0000313" key="4">
    <source>
        <dbReference type="Proteomes" id="UP001049176"/>
    </source>
</evidence>
<dbReference type="GeneID" id="66078259"/>
<dbReference type="InterPro" id="IPR051522">
    <property type="entry name" value="ISC_assembly_LYR"/>
</dbReference>
<reference evidence="3" key="1">
    <citation type="journal article" date="2021" name="Genome Biol. Evol.">
        <title>The assembled and annotated genome of the fairy-ring fungus Marasmius oreades.</title>
        <authorList>
            <person name="Hiltunen M."/>
            <person name="Ament-Velasquez S.L."/>
            <person name="Johannesson H."/>
        </authorList>
    </citation>
    <scope>NUCLEOTIDE SEQUENCE</scope>
    <source>
        <strain evidence="3">03SP1</strain>
    </source>
</reference>
<dbReference type="InterPro" id="IPR045297">
    <property type="entry name" value="Complex1_LYR_LYRM4"/>
</dbReference>
<evidence type="ECO:0000313" key="3">
    <source>
        <dbReference type="EMBL" id="KAG7092871.1"/>
    </source>
</evidence>
<dbReference type="Pfam" id="PF05347">
    <property type="entry name" value="Complex1_LYR"/>
    <property type="match status" value="1"/>
</dbReference>
<dbReference type="GO" id="GO:0005739">
    <property type="term" value="C:mitochondrion"/>
    <property type="evidence" value="ECO:0007669"/>
    <property type="project" value="TreeGrafter"/>
</dbReference>
<dbReference type="GO" id="GO:0016226">
    <property type="term" value="P:iron-sulfur cluster assembly"/>
    <property type="evidence" value="ECO:0007669"/>
    <property type="project" value="InterPro"/>
</dbReference>
<dbReference type="AlphaFoldDB" id="A0A9P7S168"/>
<dbReference type="InterPro" id="IPR008011">
    <property type="entry name" value="Complex1_LYR_dom"/>
</dbReference>
<dbReference type="EMBL" id="CM032185">
    <property type="protein sequence ID" value="KAG7092871.1"/>
    <property type="molecule type" value="Genomic_DNA"/>
</dbReference>
<feature type="domain" description="Complex 1 LYR protein" evidence="2">
    <location>
        <begin position="4"/>
        <end position="57"/>
    </location>
</feature>
<dbReference type="GO" id="GO:1990221">
    <property type="term" value="C:L-cysteine desulfurase complex"/>
    <property type="evidence" value="ECO:0007669"/>
    <property type="project" value="TreeGrafter"/>
</dbReference>
<dbReference type="RefSeq" id="XP_043009341.1">
    <property type="nucleotide sequence ID" value="XM_043154053.1"/>
</dbReference>
<comment type="similarity">
    <text evidence="1">Belongs to the complex I LYR family.</text>
</comment>
<organism evidence="3 4">
    <name type="scientific">Marasmius oreades</name>
    <name type="common">fairy-ring Marasmius</name>
    <dbReference type="NCBI Taxonomy" id="181124"/>
    <lineage>
        <taxon>Eukaryota</taxon>
        <taxon>Fungi</taxon>
        <taxon>Dikarya</taxon>
        <taxon>Basidiomycota</taxon>
        <taxon>Agaricomycotina</taxon>
        <taxon>Agaricomycetes</taxon>
        <taxon>Agaricomycetidae</taxon>
        <taxon>Agaricales</taxon>
        <taxon>Marasmiineae</taxon>
        <taxon>Marasmiaceae</taxon>
        <taxon>Marasmius</taxon>
    </lineage>
</organism>
<sequence>MITGLYRTTLRTAQSFNSYNFRNYFLRRTHDVFRTMQSETNADKLRSLFQEANAELAVIRRSAIVNQIYGGPKLVIEATLPEQEGVERSVL</sequence>
<gene>
    <name evidence="3" type="ORF">E1B28_009183</name>
</gene>
<dbReference type="PANTHER" id="PTHR13166:SF7">
    <property type="entry name" value="LYR MOTIF-CONTAINING PROTEIN 4"/>
    <property type="match status" value="1"/>
</dbReference>
<dbReference type="KEGG" id="more:E1B28_009183"/>
<name>A0A9P7S168_9AGAR</name>
<evidence type="ECO:0000259" key="2">
    <source>
        <dbReference type="Pfam" id="PF05347"/>
    </source>
</evidence>
<keyword evidence="4" id="KW-1185">Reference proteome</keyword>
<dbReference type="Proteomes" id="UP001049176">
    <property type="component" value="Chromosome 5"/>
</dbReference>
<dbReference type="OrthoDB" id="275715at2759"/>
<comment type="caution">
    <text evidence="3">The sequence shown here is derived from an EMBL/GenBank/DDBJ whole genome shotgun (WGS) entry which is preliminary data.</text>
</comment>
<dbReference type="PANTHER" id="PTHR13166">
    <property type="entry name" value="PROTEIN C6ORF149"/>
    <property type="match status" value="1"/>
</dbReference>
<accession>A0A9P7S168</accession>
<evidence type="ECO:0000256" key="1">
    <source>
        <dbReference type="ARBA" id="ARBA00009508"/>
    </source>
</evidence>
<dbReference type="CDD" id="cd20264">
    <property type="entry name" value="Complex1_LYR_LYRM4"/>
    <property type="match status" value="1"/>
</dbReference>
<proteinExistence type="inferred from homology"/>
<protein>
    <recommendedName>
        <fullName evidence="2">Complex 1 LYR protein domain-containing protein</fullName>
    </recommendedName>
</protein>